<dbReference type="InParanoid" id="A0A146G2E2"/>
<dbReference type="Pfam" id="PF16916">
    <property type="entry name" value="ZT_dimer"/>
    <property type="match status" value="1"/>
</dbReference>
<dbReference type="InterPro" id="IPR027469">
    <property type="entry name" value="Cation_efflux_TMD_sf"/>
</dbReference>
<evidence type="ECO:0000256" key="4">
    <source>
        <dbReference type="ARBA" id="ARBA00022692"/>
    </source>
</evidence>
<keyword evidence="8 10" id="KW-0472">Membrane</keyword>
<evidence type="ECO:0000259" key="11">
    <source>
        <dbReference type="Pfam" id="PF01545"/>
    </source>
</evidence>
<feature type="transmembrane region" description="Helical" evidence="10">
    <location>
        <begin position="41"/>
        <end position="62"/>
    </location>
</feature>
<comment type="caution">
    <text evidence="13">The sequence shown here is derived from an EMBL/GenBank/DDBJ whole genome shotgun (WGS) entry which is preliminary data.</text>
</comment>
<reference evidence="14" key="1">
    <citation type="journal article" date="2017" name="Genome Announc.">
        <title>Draft Genome Sequence of Terrimicrobium sacchariphilum NM-5T, a Facultative Anaerobic Soil Bacterium of the Class Spartobacteria.</title>
        <authorList>
            <person name="Qiu Y.L."/>
            <person name="Tourlousse D.M."/>
            <person name="Matsuura N."/>
            <person name="Ohashi A."/>
            <person name="Sekiguchi Y."/>
        </authorList>
    </citation>
    <scope>NUCLEOTIDE SEQUENCE [LARGE SCALE GENOMIC DNA]</scope>
    <source>
        <strain evidence="14">NM-5</strain>
    </source>
</reference>
<dbReference type="Pfam" id="PF01545">
    <property type="entry name" value="Cation_efflux"/>
    <property type="match status" value="1"/>
</dbReference>
<organism evidence="13 14">
    <name type="scientific">Terrimicrobium sacchariphilum</name>
    <dbReference type="NCBI Taxonomy" id="690879"/>
    <lineage>
        <taxon>Bacteria</taxon>
        <taxon>Pseudomonadati</taxon>
        <taxon>Verrucomicrobiota</taxon>
        <taxon>Terrimicrobiia</taxon>
        <taxon>Terrimicrobiales</taxon>
        <taxon>Terrimicrobiaceae</taxon>
        <taxon>Terrimicrobium</taxon>
    </lineage>
</organism>
<dbReference type="FunCoup" id="A0A146G2E2">
    <property type="interactions" value="250"/>
</dbReference>
<feature type="transmembrane region" description="Helical" evidence="10">
    <location>
        <begin position="140"/>
        <end position="164"/>
    </location>
</feature>
<dbReference type="Gene3D" id="1.20.1510.10">
    <property type="entry name" value="Cation efflux protein transmembrane domain"/>
    <property type="match status" value="1"/>
</dbReference>
<feature type="transmembrane region" description="Helical" evidence="10">
    <location>
        <begin position="68"/>
        <end position="89"/>
    </location>
</feature>
<proteinExistence type="inferred from homology"/>
<accession>A0A146G2E2</accession>
<dbReference type="InterPro" id="IPR002524">
    <property type="entry name" value="Cation_efflux"/>
</dbReference>
<dbReference type="NCBIfam" id="TIGR01297">
    <property type="entry name" value="CDF"/>
    <property type="match status" value="1"/>
</dbReference>
<gene>
    <name evidence="13" type="ORF">TSACC_257</name>
</gene>
<dbReference type="PANTHER" id="PTHR11562:SF17">
    <property type="entry name" value="RE54080P-RELATED"/>
    <property type="match status" value="1"/>
</dbReference>
<dbReference type="SUPFAM" id="SSF160240">
    <property type="entry name" value="Cation efflux protein cytoplasmic domain-like"/>
    <property type="match status" value="1"/>
</dbReference>
<dbReference type="InterPro" id="IPR027470">
    <property type="entry name" value="Cation_efflux_CTD"/>
</dbReference>
<keyword evidence="14" id="KW-1185">Reference proteome</keyword>
<dbReference type="InterPro" id="IPR058533">
    <property type="entry name" value="Cation_efflux_TM"/>
</dbReference>
<dbReference type="OrthoDB" id="9809646at2"/>
<dbReference type="GO" id="GO:0005886">
    <property type="term" value="C:plasma membrane"/>
    <property type="evidence" value="ECO:0007669"/>
    <property type="project" value="TreeGrafter"/>
</dbReference>
<feature type="transmembrane region" description="Helical" evidence="10">
    <location>
        <begin position="208"/>
        <end position="226"/>
    </location>
</feature>
<dbReference type="SUPFAM" id="SSF161111">
    <property type="entry name" value="Cation efflux protein transmembrane domain-like"/>
    <property type="match status" value="1"/>
</dbReference>
<evidence type="ECO:0000256" key="9">
    <source>
        <dbReference type="SAM" id="MobiDB-lite"/>
    </source>
</evidence>
<feature type="domain" description="Cation efflux protein cytoplasmic" evidence="12">
    <location>
        <begin position="238"/>
        <end position="310"/>
    </location>
</feature>
<evidence type="ECO:0000256" key="2">
    <source>
        <dbReference type="ARBA" id="ARBA00008873"/>
    </source>
</evidence>
<feature type="domain" description="Cation efflux protein transmembrane" evidence="11">
    <location>
        <begin position="43"/>
        <end position="229"/>
    </location>
</feature>
<keyword evidence="7" id="KW-0406">Ion transport</keyword>
<feature type="transmembrane region" description="Helical" evidence="10">
    <location>
        <begin position="176"/>
        <end position="202"/>
    </location>
</feature>
<dbReference type="RefSeq" id="WP_075077555.1">
    <property type="nucleotide sequence ID" value="NZ_BDCO01000002.1"/>
</dbReference>
<dbReference type="STRING" id="690879.TSACC_257"/>
<evidence type="ECO:0000313" key="13">
    <source>
        <dbReference type="EMBL" id="GAT31663.1"/>
    </source>
</evidence>
<sequence>MAEEASHDHEHEGHDDHDHHGHDHGHGGHSHSHAPKDFGRAFLIGIALNTGFIVLEVIFGFFADSLALLADAGHNLSDVLGLILAWAAAEMAKRIATERRTYGWRRGTVVAALLNALLLLVGVGAIVWEAVSRFNHPAEVAGGTVMWVAGLGILVNGATALLFMSGRKDDLNVRGAFLHMAADAGVSLGVMISGGLILLTSWTWLDPVVSLFVAAIILWSTWSLFIDSLNLSLDAVPENVDPAKVRSYLESLPEVAEVHHIHIWPLSTTEVAMTAHIVKKDPTLDDTLLAQIHQELKHRHGIAHATIQFEAGGDCHGCEK</sequence>
<feature type="region of interest" description="Disordered" evidence="9">
    <location>
        <begin position="1"/>
        <end position="33"/>
    </location>
</feature>
<evidence type="ECO:0000256" key="1">
    <source>
        <dbReference type="ARBA" id="ARBA00004141"/>
    </source>
</evidence>
<evidence type="ECO:0000256" key="7">
    <source>
        <dbReference type="ARBA" id="ARBA00023065"/>
    </source>
</evidence>
<keyword evidence="5" id="KW-0862">Zinc</keyword>
<dbReference type="InterPro" id="IPR036837">
    <property type="entry name" value="Cation_efflux_CTD_sf"/>
</dbReference>
<dbReference type="AlphaFoldDB" id="A0A146G2E2"/>
<feature type="compositionally biased region" description="Basic and acidic residues" evidence="9">
    <location>
        <begin position="1"/>
        <end position="26"/>
    </location>
</feature>
<keyword evidence="6 10" id="KW-1133">Transmembrane helix</keyword>
<dbReference type="EMBL" id="BDCO01000002">
    <property type="protein sequence ID" value="GAT31663.1"/>
    <property type="molecule type" value="Genomic_DNA"/>
</dbReference>
<dbReference type="GO" id="GO:0005385">
    <property type="term" value="F:zinc ion transmembrane transporter activity"/>
    <property type="evidence" value="ECO:0007669"/>
    <property type="project" value="TreeGrafter"/>
</dbReference>
<dbReference type="PANTHER" id="PTHR11562">
    <property type="entry name" value="CATION EFFLUX PROTEIN/ ZINC TRANSPORTER"/>
    <property type="match status" value="1"/>
</dbReference>
<dbReference type="Proteomes" id="UP000076023">
    <property type="component" value="Unassembled WGS sequence"/>
</dbReference>
<name>A0A146G2E2_TERSA</name>
<comment type="similarity">
    <text evidence="2">Belongs to the cation diffusion facilitator (CDF) transporter (TC 2.A.4) family. SLC30A subfamily.</text>
</comment>
<evidence type="ECO:0000256" key="8">
    <source>
        <dbReference type="ARBA" id="ARBA00023136"/>
    </source>
</evidence>
<keyword evidence="3" id="KW-0813">Transport</keyword>
<comment type="subcellular location">
    <subcellularLocation>
        <location evidence="1">Membrane</location>
        <topology evidence="1">Multi-pass membrane protein</topology>
    </subcellularLocation>
</comment>
<keyword evidence="5" id="KW-0864">Zinc transport</keyword>
<dbReference type="InterPro" id="IPR050681">
    <property type="entry name" value="CDF/SLC30A"/>
</dbReference>
<feature type="transmembrane region" description="Helical" evidence="10">
    <location>
        <begin position="109"/>
        <end position="128"/>
    </location>
</feature>
<evidence type="ECO:0000313" key="14">
    <source>
        <dbReference type="Proteomes" id="UP000076023"/>
    </source>
</evidence>
<evidence type="ECO:0000256" key="3">
    <source>
        <dbReference type="ARBA" id="ARBA00022448"/>
    </source>
</evidence>
<evidence type="ECO:0000259" key="12">
    <source>
        <dbReference type="Pfam" id="PF16916"/>
    </source>
</evidence>
<evidence type="ECO:0000256" key="6">
    <source>
        <dbReference type="ARBA" id="ARBA00022989"/>
    </source>
</evidence>
<evidence type="ECO:0000256" key="10">
    <source>
        <dbReference type="SAM" id="Phobius"/>
    </source>
</evidence>
<evidence type="ECO:0000256" key="5">
    <source>
        <dbReference type="ARBA" id="ARBA00022906"/>
    </source>
</evidence>
<keyword evidence="4 10" id="KW-0812">Transmembrane</keyword>
<protein>
    <submittedName>
        <fullName evidence="13">Cobalt-zinc-cadmium efflux system protein</fullName>
    </submittedName>
</protein>